<comment type="caution">
    <text evidence="2">The sequence shown here is derived from an EMBL/GenBank/DDBJ whole genome shotgun (WGS) entry which is preliminary data.</text>
</comment>
<dbReference type="EMBL" id="JABAYA010000010">
    <property type="protein sequence ID" value="KAF7731413.1"/>
    <property type="molecule type" value="Genomic_DNA"/>
</dbReference>
<accession>A0A8H7BYG7</accession>
<dbReference type="AlphaFoldDB" id="A0A8H7BYG7"/>
<keyword evidence="1" id="KW-0732">Signal</keyword>
<keyword evidence="3" id="KW-1185">Reference proteome</keyword>
<protein>
    <submittedName>
        <fullName evidence="2">Uncharacterized protein</fullName>
    </submittedName>
</protein>
<proteinExistence type="predicted"/>
<gene>
    <name evidence="2" type="ORF">EC973_000221</name>
</gene>
<evidence type="ECO:0000256" key="1">
    <source>
        <dbReference type="SAM" id="SignalP"/>
    </source>
</evidence>
<name>A0A8H7BYG7_9FUNG</name>
<organism evidence="2 3">
    <name type="scientific">Apophysomyces ossiformis</name>
    <dbReference type="NCBI Taxonomy" id="679940"/>
    <lineage>
        <taxon>Eukaryota</taxon>
        <taxon>Fungi</taxon>
        <taxon>Fungi incertae sedis</taxon>
        <taxon>Mucoromycota</taxon>
        <taxon>Mucoromycotina</taxon>
        <taxon>Mucoromycetes</taxon>
        <taxon>Mucorales</taxon>
        <taxon>Mucorineae</taxon>
        <taxon>Mucoraceae</taxon>
        <taxon>Apophysomyces</taxon>
    </lineage>
</organism>
<feature type="chain" id="PRO_5034271441" evidence="1">
    <location>
        <begin position="21"/>
        <end position="167"/>
    </location>
</feature>
<dbReference type="Proteomes" id="UP000605846">
    <property type="component" value="Unassembled WGS sequence"/>
</dbReference>
<sequence>MIHRPSLLLLLLGLAWAALAQDVVVINHPAQNEQWVNNKEFPIDYTIVGGQTTNPPFAANYPNSLSVYFQWNKHGDTSNPLRLSAIQNLETAPYPAGVQNQQYHQLWKTPNCHFFSRYPPSAYDFSLYFEPTYIPPGPNQTVPAGPQQQPITVNLQIKVNNETFPKC</sequence>
<reference evidence="2" key="1">
    <citation type="submission" date="2020-01" db="EMBL/GenBank/DDBJ databases">
        <title>Genome Sequencing of Three Apophysomyces-Like Fungal Strains Confirms a Novel Fungal Genus in the Mucoromycota with divergent Burkholderia-like Endosymbiotic Bacteria.</title>
        <authorList>
            <person name="Stajich J.E."/>
            <person name="Macias A.M."/>
            <person name="Carter-House D."/>
            <person name="Lovett B."/>
            <person name="Kasson L.R."/>
            <person name="Berry K."/>
            <person name="Grigoriev I."/>
            <person name="Chang Y."/>
            <person name="Spatafora J."/>
            <person name="Kasson M.T."/>
        </authorList>
    </citation>
    <scope>NUCLEOTIDE SEQUENCE</scope>
    <source>
        <strain evidence="2">NRRL A-21654</strain>
    </source>
</reference>
<dbReference type="OrthoDB" id="2357290at2759"/>
<evidence type="ECO:0000313" key="3">
    <source>
        <dbReference type="Proteomes" id="UP000605846"/>
    </source>
</evidence>
<feature type="signal peptide" evidence="1">
    <location>
        <begin position="1"/>
        <end position="20"/>
    </location>
</feature>
<evidence type="ECO:0000313" key="2">
    <source>
        <dbReference type="EMBL" id="KAF7731413.1"/>
    </source>
</evidence>